<organism evidence="7 8">
    <name type="scientific">Duganella guangzhouensis</name>
    <dbReference type="NCBI Taxonomy" id="2666084"/>
    <lineage>
        <taxon>Bacteria</taxon>
        <taxon>Pseudomonadati</taxon>
        <taxon>Pseudomonadota</taxon>
        <taxon>Betaproteobacteria</taxon>
        <taxon>Burkholderiales</taxon>
        <taxon>Oxalobacteraceae</taxon>
        <taxon>Telluria group</taxon>
        <taxon>Duganella</taxon>
    </lineage>
</organism>
<keyword evidence="8" id="KW-1185">Reference proteome</keyword>
<feature type="binding site" evidence="5">
    <location>
        <position position="305"/>
    </location>
    <ligand>
        <name>Fe cation</name>
        <dbReference type="ChEBI" id="CHEBI:24875"/>
        <note>catalytic</note>
    </ligand>
</feature>
<evidence type="ECO:0000256" key="6">
    <source>
        <dbReference type="SAM" id="SignalP"/>
    </source>
</evidence>
<evidence type="ECO:0000256" key="2">
    <source>
        <dbReference type="ARBA" id="ARBA00022723"/>
    </source>
</evidence>
<keyword evidence="2 5" id="KW-0479">Metal-binding</keyword>
<dbReference type="EMBL" id="WKJK01000003">
    <property type="protein sequence ID" value="MRW89627.1"/>
    <property type="molecule type" value="Genomic_DNA"/>
</dbReference>
<dbReference type="RefSeq" id="WP_154374320.1">
    <property type="nucleotide sequence ID" value="NZ_WKJK01000003.1"/>
</dbReference>
<sequence>MSNRRQFLSFAALSLASSSALADSLTYRSFHAALAQNAQLSVYADSSGDLSGQATVLGQLPRDLNGVFFRNGPGRFELGGERYHHWFDGDGFAQRWHIADGKVSHAGRFVATQKFVEESAAGQFLYPAFGTFVDRKRVKGNDTVNVANTNLLPLNGRVYALWEGGSATELDPQTLATRGIKTWREDLKAMPFSAHPKADSDGGLWNFGTSPGADRLMIYRLNAAGEVTRTAMLTVPQLNMVHDFVVSGRHLIFLVSPYDWELGPDHSLAGSMHWNAGRPLRAVVISKDTLALRQVFELPARAVFHLGNAYEDGACTRLDAVLHEGDALRKTALPMRGESRMTADHPSATVQITLDYASGQAREARLFGVSEFPRVMPQVVSARHRKLMVLGASGRELILDSVNLIDTDSGKVDGYAFGPGWQVEEHVLVPRRGARSETDGYVVGVAQDTRRAQSVLTVFDAHNIKAGPMALARLPYRAPVCFHGNFLAA</sequence>
<name>A0A6I2KX98_9BURK</name>
<evidence type="ECO:0000313" key="7">
    <source>
        <dbReference type="EMBL" id="MRW89627.1"/>
    </source>
</evidence>
<dbReference type="PANTHER" id="PTHR10543">
    <property type="entry name" value="BETA-CAROTENE DIOXYGENASE"/>
    <property type="match status" value="1"/>
</dbReference>
<evidence type="ECO:0000256" key="5">
    <source>
        <dbReference type="PIRSR" id="PIRSR604294-1"/>
    </source>
</evidence>
<dbReference type="InterPro" id="IPR004294">
    <property type="entry name" value="Carotenoid_Oase"/>
</dbReference>
<dbReference type="PANTHER" id="PTHR10543:SF89">
    <property type="entry name" value="CAROTENOID 9,10(9',10')-CLEAVAGE DIOXYGENASE 1"/>
    <property type="match status" value="1"/>
</dbReference>
<dbReference type="Pfam" id="PF03055">
    <property type="entry name" value="RPE65"/>
    <property type="match status" value="1"/>
</dbReference>
<gene>
    <name evidence="7" type="ORF">GJ699_06495</name>
</gene>
<dbReference type="GO" id="GO:0010436">
    <property type="term" value="F:carotenoid dioxygenase activity"/>
    <property type="evidence" value="ECO:0007669"/>
    <property type="project" value="TreeGrafter"/>
</dbReference>
<keyword evidence="3" id="KW-0560">Oxidoreductase</keyword>
<protein>
    <submittedName>
        <fullName evidence="7">Apocarotenoid-15,15'-oxygenase</fullName>
    </submittedName>
</protein>
<keyword evidence="6" id="KW-0732">Signal</keyword>
<comment type="similarity">
    <text evidence="1">Belongs to the carotenoid oxygenase family.</text>
</comment>
<evidence type="ECO:0000256" key="4">
    <source>
        <dbReference type="ARBA" id="ARBA00023004"/>
    </source>
</evidence>
<dbReference type="AlphaFoldDB" id="A0A6I2KX98"/>
<evidence type="ECO:0000256" key="1">
    <source>
        <dbReference type="ARBA" id="ARBA00006787"/>
    </source>
</evidence>
<feature type="binding site" evidence="5">
    <location>
        <position position="483"/>
    </location>
    <ligand>
        <name>Fe cation</name>
        <dbReference type="ChEBI" id="CHEBI:24875"/>
        <note>catalytic</note>
    </ligand>
</feature>
<comment type="cofactor">
    <cofactor evidence="5">
        <name>Fe(2+)</name>
        <dbReference type="ChEBI" id="CHEBI:29033"/>
    </cofactor>
    <text evidence="5">Binds 1 Fe(2+) ion per subunit.</text>
</comment>
<proteinExistence type="inferred from homology"/>
<feature type="signal peptide" evidence="6">
    <location>
        <begin position="1"/>
        <end position="22"/>
    </location>
</feature>
<dbReference type="GO" id="GO:0046872">
    <property type="term" value="F:metal ion binding"/>
    <property type="evidence" value="ECO:0007669"/>
    <property type="project" value="UniProtKB-KW"/>
</dbReference>
<dbReference type="Proteomes" id="UP000433309">
    <property type="component" value="Unassembled WGS sequence"/>
</dbReference>
<comment type="caution">
    <text evidence="7">The sequence shown here is derived from an EMBL/GenBank/DDBJ whole genome shotgun (WGS) entry which is preliminary data.</text>
</comment>
<feature type="chain" id="PRO_5026283820" evidence="6">
    <location>
        <begin position="23"/>
        <end position="489"/>
    </location>
</feature>
<reference evidence="7 8" key="1">
    <citation type="submission" date="2019-11" db="EMBL/GenBank/DDBJ databases">
        <title>Novel species isolated from a subtropical stream in China.</title>
        <authorList>
            <person name="Lu H."/>
        </authorList>
    </citation>
    <scope>NUCLEOTIDE SEQUENCE [LARGE SCALE GENOMIC DNA]</scope>
    <source>
        <strain evidence="7 8">FT80W</strain>
    </source>
</reference>
<dbReference type="PROSITE" id="PS51318">
    <property type="entry name" value="TAT"/>
    <property type="match status" value="1"/>
</dbReference>
<evidence type="ECO:0000256" key="3">
    <source>
        <dbReference type="ARBA" id="ARBA00023002"/>
    </source>
</evidence>
<dbReference type="InterPro" id="IPR006311">
    <property type="entry name" value="TAT_signal"/>
</dbReference>
<keyword evidence="4 5" id="KW-0408">Iron</keyword>
<feature type="binding site" evidence="5">
    <location>
        <position position="242"/>
    </location>
    <ligand>
        <name>Fe cation</name>
        <dbReference type="ChEBI" id="CHEBI:24875"/>
        <note>catalytic</note>
    </ligand>
</feature>
<evidence type="ECO:0000313" key="8">
    <source>
        <dbReference type="Proteomes" id="UP000433309"/>
    </source>
</evidence>
<dbReference type="GO" id="GO:0016121">
    <property type="term" value="P:carotene catabolic process"/>
    <property type="evidence" value="ECO:0007669"/>
    <property type="project" value="TreeGrafter"/>
</dbReference>
<accession>A0A6I2KX98</accession>
<feature type="binding site" evidence="5">
    <location>
        <position position="195"/>
    </location>
    <ligand>
        <name>Fe cation</name>
        <dbReference type="ChEBI" id="CHEBI:24875"/>
        <note>catalytic</note>
    </ligand>
</feature>